<dbReference type="InterPro" id="IPR039426">
    <property type="entry name" value="TonB-dep_rcpt-like"/>
</dbReference>
<feature type="signal peptide" evidence="10">
    <location>
        <begin position="1"/>
        <end position="28"/>
    </location>
</feature>
<name>A0A1M4NJ09_9HELI</name>
<dbReference type="Pfam" id="PF07715">
    <property type="entry name" value="Plug"/>
    <property type="match status" value="1"/>
</dbReference>
<feature type="chain" id="PRO_5009906920" evidence="10">
    <location>
        <begin position="29"/>
        <end position="784"/>
    </location>
</feature>
<evidence type="ECO:0000256" key="2">
    <source>
        <dbReference type="ARBA" id="ARBA00022448"/>
    </source>
</evidence>
<dbReference type="PANTHER" id="PTHR30069">
    <property type="entry name" value="TONB-DEPENDENT OUTER MEMBRANE RECEPTOR"/>
    <property type="match status" value="1"/>
</dbReference>
<feature type="domain" description="TonB-dependent receptor plug" evidence="12">
    <location>
        <begin position="69"/>
        <end position="177"/>
    </location>
</feature>
<sequence length="784" mass="87422">MKAWMNAITCGIFFKSAVVAMTFNVAYAIDSAVIPKSSDQDDELEFDMLDISAKKSKNEDKPYVTGGAISTKEIKGNETQSLDSIVRSMPGTYTNTDQSQGTLQVNIRGMTGLGRVNTMIDGVSQTYFGTSGDNGAVHGQTTSTSAFGAAIDSSFLVGVDVQRGGFNGGSGANALMGSANFKTIGVEDVINPKHTYGGVSVGVLSRISYGTNGIGPAFMGALASSIQPHGENSKLGVLFAYSIKHTTQDYRIGGGGSIGNQNIDTDGDGMPDSIAPYNPKTLTQTPQGYLAKIEYEPNLYHKLIFSYRKYLNSLAGRNIYNNNYQINYTYKPDSEWIDIALLMAYNDGFQKYDENALLWGNSAAQNGLSAKNQALSFDLSNKLMLHYGDLTYIMKLGTNMLFNYYSNTLDASRMLGSDSMPFQPKGKQYIVSAYMDNTFTYKMLEFSTNLNVTNWSLIGHRGVCDEVNFHCFPKNAIDINKNGWYVNSYNILTLKLHDFFMPFVSYARTNRAPNVQEMFFSNNQGNSINPFLKPETADTYQIGFNAFRQNLFMQDDSFGFKLLYYHSNVQNYIYNDGFYVENSASRQSSQFIMFLNSTDLATFNGVELETQYDMPYFFTRIAYSWQTSKQPISETMLGGSEGFGYSRLSLLPQDYATIDLGVKLFLDGKLILGSIVKYTGKARRLYPDGKREQGDPNDWYPTPLTQELPRIPTIWDMYISYTPFEYCSVRFEIQNLLDENYLDALNAYNGTPNQSGVNVNGDSIYLFSNSARGRTYVISAQLKF</sequence>
<dbReference type="EMBL" id="LT633713">
    <property type="protein sequence ID" value="SFZ72654.1"/>
    <property type="molecule type" value="Genomic_DNA"/>
</dbReference>
<dbReference type="InterPro" id="IPR036942">
    <property type="entry name" value="Beta-barrel_TonB_sf"/>
</dbReference>
<keyword evidence="7 8" id="KW-0998">Cell outer membrane</keyword>
<evidence type="ECO:0000313" key="13">
    <source>
        <dbReference type="EMBL" id="SFZ72654.1"/>
    </source>
</evidence>
<comment type="similarity">
    <text evidence="8 9">Belongs to the TonB-dependent receptor family.</text>
</comment>
<dbReference type="InterPro" id="IPR000531">
    <property type="entry name" value="Beta-barrel_TonB"/>
</dbReference>
<evidence type="ECO:0000256" key="6">
    <source>
        <dbReference type="ARBA" id="ARBA00023136"/>
    </source>
</evidence>
<evidence type="ECO:0000256" key="4">
    <source>
        <dbReference type="ARBA" id="ARBA00022692"/>
    </source>
</evidence>
<dbReference type="Pfam" id="PF00593">
    <property type="entry name" value="TonB_dep_Rec_b-barrel"/>
    <property type="match status" value="1"/>
</dbReference>
<keyword evidence="4 8" id="KW-0812">Transmembrane</keyword>
<evidence type="ECO:0000256" key="1">
    <source>
        <dbReference type="ARBA" id="ARBA00004571"/>
    </source>
</evidence>
<feature type="domain" description="TonB-dependent receptor-like beta-barrel" evidence="11">
    <location>
        <begin position="308"/>
        <end position="736"/>
    </location>
</feature>
<evidence type="ECO:0000256" key="3">
    <source>
        <dbReference type="ARBA" id="ARBA00022452"/>
    </source>
</evidence>
<dbReference type="SUPFAM" id="SSF56935">
    <property type="entry name" value="Porins"/>
    <property type="match status" value="1"/>
</dbReference>
<keyword evidence="5 9" id="KW-0798">TonB box</keyword>
<comment type="subcellular location">
    <subcellularLocation>
        <location evidence="1 8">Cell outer membrane</location>
        <topology evidence="1 8">Multi-pass membrane protein</topology>
    </subcellularLocation>
</comment>
<dbReference type="GO" id="GO:0015344">
    <property type="term" value="F:siderophore uptake transmembrane transporter activity"/>
    <property type="evidence" value="ECO:0007669"/>
    <property type="project" value="TreeGrafter"/>
</dbReference>
<dbReference type="AlphaFoldDB" id="A0A1M4NJ09"/>
<evidence type="ECO:0000256" key="10">
    <source>
        <dbReference type="SAM" id="SignalP"/>
    </source>
</evidence>
<dbReference type="GO" id="GO:0044718">
    <property type="term" value="P:siderophore transmembrane transport"/>
    <property type="evidence" value="ECO:0007669"/>
    <property type="project" value="TreeGrafter"/>
</dbReference>
<keyword evidence="2 8" id="KW-0813">Transport</keyword>
<dbReference type="Gene3D" id="2.40.170.20">
    <property type="entry name" value="TonB-dependent receptor, beta-barrel domain"/>
    <property type="match status" value="1"/>
</dbReference>
<reference evidence="13" key="1">
    <citation type="submission" date="2016-10" db="EMBL/GenBank/DDBJ databases">
        <title>Proteomic and phylogenetic analysis of the outer membrane protein repertoire of gastric Helicobacter species.</title>
        <authorList>
            <person name="Joosten M."/>
        </authorList>
    </citation>
    <scope>NUCLEOTIDE SEQUENCE</scope>
    <source>
        <strain evidence="13">R3554</strain>
    </source>
</reference>
<proteinExistence type="inferred from homology"/>
<dbReference type="PROSITE" id="PS52016">
    <property type="entry name" value="TONB_DEPENDENT_REC_3"/>
    <property type="match status" value="1"/>
</dbReference>
<keyword evidence="10" id="KW-0732">Signal</keyword>
<accession>A0A1M4NJ09</accession>
<gene>
    <name evidence="13" type="primary">omp304</name>
</gene>
<protein>
    <submittedName>
        <fullName evidence="13">OMP304</fullName>
    </submittedName>
</protein>
<keyword evidence="6 8" id="KW-0472">Membrane</keyword>
<dbReference type="PANTHER" id="PTHR30069:SF50">
    <property type="entry name" value="TONB-DEPENDENT RECEPTOR HI_1217-RELATED"/>
    <property type="match status" value="1"/>
</dbReference>
<dbReference type="GO" id="GO:0009279">
    <property type="term" value="C:cell outer membrane"/>
    <property type="evidence" value="ECO:0007669"/>
    <property type="project" value="UniProtKB-SubCell"/>
</dbReference>
<evidence type="ECO:0000256" key="9">
    <source>
        <dbReference type="RuleBase" id="RU003357"/>
    </source>
</evidence>
<evidence type="ECO:0000256" key="5">
    <source>
        <dbReference type="ARBA" id="ARBA00023077"/>
    </source>
</evidence>
<dbReference type="InterPro" id="IPR012910">
    <property type="entry name" value="Plug_dom"/>
</dbReference>
<evidence type="ECO:0000256" key="7">
    <source>
        <dbReference type="ARBA" id="ARBA00023237"/>
    </source>
</evidence>
<dbReference type="RefSeq" id="WP_233715393.1">
    <property type="nucleotide sequence ID" value="NZ_FZNF01000057.1"/>
</dbReference>
<organism evidence="13">
    <name type="scientific">Helicobacter trogontum</name>
    <dbReference type="NCBI Taxonomy" id="50960"/>
    <lineage>
        <taxon>Bacteria</taxon>
        <taxon>Pseudomonadati</taxon>
        <taxon>Campylobacterota</taxon>
        <taxon>Epsilonproteobacteria</taxon>
        <taxon>Campylobacterales</taxon>
        <taxon>Helicobacteraceae</taxon>
        <taxon>Helicobacter</taxon>
    </lineage>
</organism>
<evidence type="ECO:0000259" key="11">
    <source>
        <dbReference type="Pfam" id="PF00593"/>
    </source>
</evidence>
<evidence type="ECO:0000259" key="12">
    <source>
        <dbReference type="Pfam" id="PF07715"/>
    </source>
</evidence>
<keyword evidence="3 8" id="KW-1134">Transmembrane beta strand</keyword>
<dbReference type="Gene3D" id="2.170.130.10">
    <property type="entry name" value="TonB-dependent receptor, plug domain"/>
    <property type="match status" value="1"/>
</dbReference>
<dbReference type="InterPro" id="IPR037066">
    <property type="entry name" value="Plug_dom_sf"/>
</dbReference>
<evidence type="ECO:0000256" key="8">
    <source>
        <dbReference type="PROSITE-ProRule" id="PRU01360"/>
    </source>
</evidence>